<dbReference type="InterPro" id="IPR050189">
    <property type="entry name" value="MFS_Efflux_Transporters"/>
</dbReference>
<dbReference type="InterPro" id="IPR036259">
    <property type="entry name" value="MFS_trans_sf"/>
</dbReference>
<name>A0ABV5KHI5_9BACL</name>
<evidence type="ECO:0000256" key="6">
    <source>
        <dbReference type="SAM" id="Phobius"/>
    </source>
</evidence>
<organism evidence="7 8">
    <name type="scientific">Paenibacillus aurantiacus</name>
    <dbReference type="NCBI Taxonomy" id="1936118"/>
    <lineage>
        <taxon>Bacteria</taxon>
        <taxon>Bacillati</taxon>
        <taxon>Bacillota</taxon>
        <taxon>Bacilli</taxon>
        <taxon>Bacillales</taxon>
        <taxon>Paenibacillaceae</taxon>
        <taxon>Paenibacillus</taxon>
    </lineage>
</organism>
<evidence type="ECO:0000256" key="5">
    <source>
        <dbReference type="ARBA" id="ARBA00023136"/>
    </source>
</evidence>
<sequence>MIAIVLVWGAVFTGGLIISQTWLTSEAREAPEFATSLFVSFGNLGITLGTALGGWFLSHMGTHNITWSGILFLLIALLCIGLKVKLFDLKEDKNLSVKKSPNVQ</sequence>
<dbReference type="Gene3D" id="1.20.1250.20">
    <property type="entry name" value="MFS general substrate transporter like domains"/>
    <property type="match status" value="1"/>
</dbReference>
<feature type="transmembrane region" description="Helical" evidence="6">
    <location>
        <begin position="6"/>
        <end position="25"/>
    </location>
</feature>
<dbReference type="PANTHER" id="PTHR43124">
    <property type="entry name" value="PURINE EFFLUX PUMP PBUE"/>
    <property type="match status" value="1"/>
</dbReference>
<gene>
    <name evidence="7" type="ORF">ACFFSY_01825</name>
</gene>
<protein>
    <recommendedName>
        <fullName evidence="9">MFS transporter</fullName>
    </recommendedName>
</protein>
<evidence type="ECO:0000313" key="8">
    <source>
        <dbReference type="Proteomes" id="UP001589747"/>
    </source>
</evidence>
<evidence type="ECO:0000256" key="4">
    <source>
        <dbReference type="ARBA" id="ARBA00022989"/>
    </source>
</evidence>
<comment type="caution">
    <text evidence="7">The sequence shown here is derived from an EMBL/GenBank/DDBJ whole genome shotgun (WGS) entry which is preliminary data.</text>
</comment>
<dbReference type="Proteomes" id="UP001589747">
    <property type="component" value="Unassembled WGS sequence"/>
</dbReference>
<comment type="subcellular location">
    <subcellularLocation>
        <location evidence="1">Cell membrane</location>
        <topology evidence="1">Multi-pass membrane protein</topology>
    </subcellularLocation>
</comment>
<reference evidence="7 8" key="1">
    <citation type="submission" date="2024-09" db="EMBL/GenBank/DDBJ databases">
        <authorList>
            <person name="Sun Q."/>
            <person name="Mori K."/>
        </authorList>
    </citation>
    <scope>NUCLEOTIDE SEQUENCE [LARGE SCALE GENOMIC DNA]</scope>
    <source>
        <strain evidence="7 8">TISTR 2452</strain>
    </source>
</reference>
<feature type="transmembrane region" description="Helical" evidence="6">
    <location>
        <begin position="64"/>
        <end position="84"/>
    </location>
</feature>
<proteinExistence type="predicted"/>
<evidence type="ECO:0000256" key="2">
    <source>
        <dbReference type="ARBA" id="ARBA00022475"/>
    </source>
</evidence>
<dbReference type="RefSeq" id="WP_377489006.1">
    <property type="nucleotide sequence ID" value="NZ_JBHMDO010000003.1"/>
</dbReference>
<keyword evidence="5 6" id="KW-0472">Membrane</keyword>
<feature type="transmembrane region" description="Helical" evidence="6">
    <location>
        <begin position="37"/>
        <end position="58"/>
    </location>
</feature>
<evidence type="ECO:0000256" key="1">
    <source>
        <dbReference type="ARBA" id="ARBA00004651"/>
    </source>
</evidence>
<dbReference type="PANTHER" id="PTHR43124:SF3">
    <property type="entry name" value="CHLORAMPHENICOL EFFLUX PUMP RV0191"/>
    <property type="match status" value="1"/>
</dbReference>
<keyword evidence="3 6" id="KW-0812">Transmembrane</keyword>
<keyword evidence="8" id="KW-1185">Reference proteome</keyword>
<dbReference type="SUPFAM" id="SSF103473">
    <property type="entry name" value="MFS general substrate transporter"/>
    <property type="match status" value="1"/>
</dbReference>
<dbReference type="EMBL" id="JBHMDO010000003">
    <property type="protein sequence ID" value="MFB9324676.1"/>
    <property type="molecule type" value="Genomic_DNA"/>
</dbReference>
<evidence type="ECO:0000313" key="7">
    <source>
        <dbReference type="EMBL" id="MFB9324676.1"/>
    </source>
</evidence>
<accession>A0ABV5KHI5</accession>
<evidence type="ECO:0000256" key="3">
    <source>
        <dbReference type="ARBA" id="ARBA00022692"/>
    </source>
</evidence>
<keyword evidence="4 6" id="KW-1133">Transmembrane helix</keyword>
<evidence type="ECO:0008006" key="9">
    <source>
        <dbReference type="Google" id="ProtNLM"/>
    </source>
</evidence>
<keyword evidence="2" id="KW-1003">Cell membrane</keyword>